<feature type="domain" description="UspA" evidence="3">
    <location>
        <begin position="11"/>
        <end position="141"/>
    </location>
</feature>
<dbReference type="Gene3D" id="3.40.50.620">
    <property type="entry name" value="HUPs"/>
    <property type="match status" value="2"/>
</dbReference>
<dbReference type="PANTHER" id="PTHR46268:SF6">
    <property type="entry name" value="UNIVERSAL STRESS PROTEIN UP12"/>
    <property type="match status" value="1"/>
</dbReference>
<name>A0ABW3EKY5_9ACTN</name>
<protein>
    <submittedName>
        <fullName evidence="4">Universal stress protein</fullName>
    </submittedName>
</protein>
<dbReference type="SUPFAM" id="SSF52402">
    <property type="entry name" value="Adenine nucleotide alpha hydrolases-like"/>
    <property type="match status" value="2"/>
</dbReference>
<comment type="caution">
    <text evidence="4">The sequence shown here is derived from an EMBL/GenBank/DDBJ whole genome shotgun (WGS) entry which is preliminary data.</text>
</comment>
<feature type="domain" description="UspA" evidence="3">
    <location>
        <begin position="149"/>
        <end position="285"/>
    </location>
</feature>
<gene>
    <name evidence="4" type="ORF">ACFQ11_02255</name>
</gene>
<comment type="similarity">
    <text evidence="1">Belongs to the universal stress protein A family.</text>
</comment>
<dbReference type="Pfam" id="PF00582">
    <property type="entry name" value="Usp"/>
    <property type="match status" value="2"/>
</dbReference>
<proteinExistence type="inferred from homology"/>
<keyword evidence="5" id="KW-1185">Reference proteome</keyword>
<dbReference type="InterPro" id="IPR014729">
    <property type="entry name" value="Rossmann-like_a/b/a_fold"/>
</dbReference>
<dbReference type="PANTHER" id="PTHR46268">
    <property type="entry name" value="STRESS RESPONSE PROTEIN NHAX"/>
    <property type="match status" value="1"/>
</dbReference>
<feature type="region of interest" description="Disordered" evidence="2">
    <location>
        <begin position="290"/>
        <end position="317"/>
    </location>
</feature>
<dbReference type="InterPro" id="IPR006015">
    <property type="entry name" value="Universal_stress_UspA"/>
</dbReference>
<evidence type="ECO:0000313" key="4">
    <source>
        <dbReference type="EMBL" id="MFD0899204.1"/>
    </source>
</evidence>
<evidence type="ECO:0000259" key="3">
    <source>
        <dbReference type="Pfam" id="PF00582"/>
    </source>
</evidence>
<accession>A0ABW3EKY5</accession>
<dbReference type="InterPro" id="IPR006016">
    <property type="entry name" value="UspA"/>
</dbReference>
<dbReference type="PRINTS" id="PR01438">
    <property type="entry name" value="UNVRSLSTRESS"/>
</dbReference>
<dbReference type="Proteomes" id="UP001596972">
    <property type="component" value="Unassembled WGS sequence"/>
</dbReference>
<dbReference type="CDD" id="cd00293">
    <property type="entry name" value="USP-like"/>
    <property type="match status" value="1"/>
</dbReference>
<organism evidence="4 5">
    <name type="scientific">Actinomadura sediminis</name>
    <dbReference type="NCBI Taxonomy" id="1038904"/>
    <lineage>
        <taxon>Bacteria</taxon>
        <taxon>Bacillati</taxon>
        <taxon>Actinomycetota</taxon>
        <taxon>Actinomycetes</taxon>
        <taxon>Streptosporangiales</taxon>
        <taxon>Thermomonosporaceae</taxon>
        <taxon>Actinomadura</taxon>
    </lineage>
</organism>
<dbReference type="EMBL" id="JBHTJA010000002">
    <property type="protein sequence ID" value="MFD0899204.1"/>
    <property type="molecule type" value="Genomic_DNA"/>
</dbReference>
<reference evidence="5" key="1">
    <citation type="journal article" date="2019" name="Int. J. Syst. Evol. Microbiol.">
        <title>The Global Catalogue of Microorganisms (GCM) 10K type strain sequencing project: providing services to taxonomists for standard genome sequencing and annotation.</title>
        <authorList>
            <consortium name="The Broad Institute Genomics Platform"/>
            <consortium name="The Broad Institute Genome Sequencing Center for Infectious Disease"/>
            <person name="Wu L."/>
            <person name="Ma J."/>
        </authorList>
    </citation>
    <scope>NUCLEOTIDE SEQUENCE [LARGE SCALE GENOMIC DNA]</scope>
    <source>
        <strain evidence="5">JCM 31202</strain>
    </source>
</reference>
<evidence type="ECO:0000256" key="2">
    <source>
        <dbReference type="SAM" id="MobiDB-lite"/>
    </source>
</evidence>
<sequence>MNDAPAGGRPNVLLGYDGSEDNDAALRWAVDEAALRGCDLVMCYGWYWPYPESHVDPRVEGTVRRVGENILGEGVRRARALGADGPVRTCLVRGSAAAGLQRESERAELIVVGAHDRRPLPVWSTALRLPAHARRPVIVARRARARPGRIVVGFDGSPGAEPALGFAFAEAALRGWPLRVVHACWEPGAASEAELPLFGDAERLVRARTGGVAGAVAPWRSRHPGVEVELAVLPDPPREALQAAVGEADLLVVGARGMGRLDPRVLGTTSEAMINRAPCTVAIVPAWRPGTGDGLTEGAEGAERPSPSAGRGRVSAG</sequence>
<evidence type="ECO:0000256" key="1">
    <source>
        <dbReference type="ARBA" id="ARBA00008791"/>
    </source>
</evidence>
<evidence type="ECO:0000313" key="5">
    <source>
        <dbReference type="Proteomes" id="UP001596972"/>
    </source>
</evidence>
<dbReference type="RefSeq" id="WP_378296026.1">
    <property type="nucleotide sequence ID" value="NZ_JBHTJA010000002.1"/>
</dbReference>